<proteinExistence type="predicted"/>
<dbReference type="Proteomes" id="UP000271241">
    <property type="component" value="Unassembled WGS sequence"/>
</dbReference>
<dbReference type="EMBL" id="KZ992522">
    <property type="protein sequence ID" value="RKP09321.1"/>
    <property type="molecule type" value="Genomic_DNA"/>
</dbReference>
<evidence type="ECO:0000259" key="1">
    <source>
        <dbReference type="PROSITE" id="PS50181"/>
    </source>
</evidence>
<dbReference type="AlphaFoldDB" id="A0A4P9XUR0"/>
<gene>
    <name evidence="2" type="ORF">THASP1DRAFT_28874</name>
</gene>
<feature type="domain" description="F-box" evidence="1">
    <location>
        <begin position="1"/>
        <end position="46"/>
    </location>
</feature>
<name>A0A4P9XUR0_9FUNG</name>
<reference evidence="3" key="1">
    <citation type="journal article" date="2018" name="Nat. Microbiol.">
        <title>Leveraging single-cell genomics to expand the fungal tree of life.</title>
        <authorList>
            <person name="Ahrendt S.R."/>
            <person name="Quandt C.A."/>
            <person name="Ciobanu D."/>
            <person name="Clum A."/>
            <person name="Salamov A."/>
            <person name="Andreopoulos B."/>
            <person name="Cheng J.F."/>
            <person name="Woyke T."/>
            <person name="Pelin A."/>
            <person name="Henrissat B."/>
            <person name="Reynolds N.K."/>
            <person name="Benny G.L."/>
            <person name="Smith M.E."/>
            <person name="James T.Y."/>
            <person name="Grigoriev I.V."/>
        </authorList>
    </citation>
    <scope>NUCLEOTIDE SEQUENCE [LARGE SCALE GENOMIC DNA]</scope>
    <source>
        <strain evidence="3">RSA 1356</strain>
    </source>
</reference>
<evidence type="ECO:0000313" key="2">
    <source>
        <dbReference type="EMBL" id="RKP09321.1"/>
    </source>
</evidence>
<accession>A0A4P9XUR0</accession>
<protein>
    <recommendedName>
        <fullName evidence="1">F-box domain-containing protein</fullName>
    </recommendedName>
</protein>
<evidence type="ECO:0000313" key="3">
    <source>
        <dbReference type="Proteomes" id="UP000271241"/>
    </source>
</evidence>
<dbReference type="InterPro" id="IPR001810">
    <property type="entry name" value="F-box_dom"/>
</dbReference>
<keyword evidence="3" id="KW-1185">Reference proteome</keyword>
<dbReference type="PROSITE" id="PS50181">
    <property type="entry name" value="FBOX"/>
    <property type="match status" value="1"/>
</dbReference>
<organism evidence="2 3">
    <name type="scientific">Thamnocephalis sphaerospora</name>
    <dbReference type="NCBI Taxonomy" id="78915"/>
    <lineage>
        <taxon>Eukaryota</taxon>
        <taxon>Fungi</taxon>
        <taxon>Fungi incertae sedis</taxon>
        <taxon>Zoopagomycota</taxon>
        <taxon>Zoopagomycotina</taxon>
        <taxon>Zoopagomycetes</taxon>
        <taxon>Zoopagales</taxon>
        <taxon>Sigmoideomycetaceae</taxon>
        <taxon>Thamnocephalis</taxon>
    </lineage>
</organism>
<sequence>MRRLPDDVLDHIINASDDEAALVVLSWTCHRLRSRVRALQRMWRMRFKHQFPQDSDSEQQWLRQYTRERETETDAGRVAAGSSTLFDSPRIDWFDAYCSRCAIEYCWRHGQYTTHYLTKSSADHLTGVRLQSIPLIPFSHSPKGITVASLWRMQPQQQPTWHLQQLRWEGIDFRSDVVIKTWWSGEHLVVETKDVPAALYSLYVVRFDALHEQPYPIAIDKHRIDSVALHKNWLLCQYQNFTDLTTWVFCAYDLATGSFYEKTTKDSSHYCIQRVTAGSMYFVSVDSSHSNADTEKVVCRLWMVVPNSTAPFQQVAAKELRMSGEEYDVIPLRIDDSRFAIHLDNMDVLLNMAPATLTLLEILGEPEDTVLKERWLRRLEAVGEWLSASGLLFFVDINSTKSQISLVDGSDVYRAQLDCWHASKLYPSENRWAKIAVDIKWPNPTAITDTIEEGEIVCSPTSAFYRKRGAFIVLDYQKHYASKSRESSVGAFHK</sequence>